<keyword evidence="3" id="KW-1185">Reference proteome</keyword>
<proteinExistence type="predicted"/>
<dbReference type="AlphaFoldDB" id="A0AAV7V8W1"/>
<evidence type="ECO:0000256" key="1">
    <source>
        <dbReference type="SAM" id="MobiDB-lite"/>
    </source>
</evidence>
<feature type="region of interest" description="Disordered" evidence="1">
    <location>
        <begin position="1"/>
        <end position="91"/>
    </location>
</feature>
<comment type="caution">
    <text evidence="2">The sequence shown here is derived from an EMBL/GenBank/DDBJ whole genome shotgun (WGS) entry which is preliminary data.</text>
</comment>
<sequence length="177" mass="19425">MGAVPDAWDSDFRVPGTVKRDDGLKEGMEESSGATASKGEDRLLEDTAPSAEEDEIGKPELPKARTRLEERTRPQETSAFRHVPGGTWLNKPKDGHAVAELCRLPKDPAQYFGLPGEASEAQTAGEKIRPLEGSGGAWCEHRAAKKLRERGPGPDDRGLETVWRRLRQLEDGVLWSA</sequence>
<feature type="compositionally biased region" description="Basic and acidic residues" evidence="1">
    <location>
        <begin position="18"/>
        <end position="28"/>
    </location>
</feature>
<evidence type="ECO:0000313" key="2">
    <source>
        <dbReference type="EMBL" id="KAJ1197782.1"/>
    </source>
</evidence>
<organism evidence="2 3">
    <name type="scientific">Pleurodeles waltl</name>
    <name type="common">Iberian ribbed newt</name>
    <dbReference type="NCBI Taxonomy" id="8319"/>
    <lineage>
        <taxon>Eukaryota</taxon>
        <taxon>Metazoa</taxon>
        <taxon>Chordata</taxon>
        <taxon>Craniata</taxon>
        <taxon>Vertebrata</taxon>
        <taxon>Euteleostomi</taxon>
        <taxon>Amphibia</taxon>
        <taxon>Batrachia</taxon>
        <taxon>Caudata</taxon>
        <taxon>Salamandroidea</taxon>
        <taxon>Salamandridae</taxon>
        <taxon>Pleurodelinae</taxon>
        <taxon>Pleurodeles</taxon>
    </lineage>
</organism>
<dbReference type="EMBL" id="JANPWB010000003">
    <property type="protein sequence ID" value="KAJ1197782.1"/>
    <property type="molecule type" value="Genomic_DNA"/>
</dbReference>
<protein>
    <submittedName>
        <fullName evidence="2">Uncharacterized protein</fullName>
    </submittedName>
</protein>
<accession>A0AAV7V8W1</accession>
<gene>
    <name evidence="2" type="ORF">NDU88_001630</name>
</gene>
<feature type="compositionally biased region" description="Basic and acidic residues" evidence="1">
    <location>
        <begin position="56"/>
        <end position="74"/>
    </location>
</feature>
<name>A0AAV7V8W1_PLEWA</name>
<evidence type="ECO:0000313" key="3">
    <source>
        <dbReference type="Proteomes" id="UP001066276"/>
    </source>
</evidence>
<dbReference type="Proteomes" id="UP001066276">
    <property type="component" value="Chromosome 2_1"/>
</dbReference>
<reference evidence="2" key="1">
    <citation type="journal article" date="2022" name="bioRxiv">
        <title>Sequencing and chromosome-scale assembly of the giantPleurodeles waltlgenome.</title>
        <authorList>
            <person name="Brown T."/>
            <person name="Elewa A."/>
            <person name="Iarovenko S."/>
            <person name="Subramanian E."/>
            <person name="Araus A.J."/>
            <person name="Petzold A."/>
            <person name="Susuki M."/>
            <person name="Suzuki K.-i.T."/>
            <person name="Hayashi T."/>
            <person name="Toyoda A."/>
            <person name="Oliveira C."/>
            <person name="Osipova E."/>
            <person name="Leigh N.D."/>
            <person name="Simon A."/>
            <person name="Yun M.H."/>
        </authorList>
    </citation>
    <scope>NUCLEOTIDE SEQUENCE</scope>
    <source>
        <strain evidence="2">20211129_DDA</strain>
        <tissue evidence="2">Liver</tissue>
    </source>
</reference>